<accession>A0A6N7XRE6</accession>
<feature type="transmembrane region" description="Helical" evidence="2">
    <location>
        <begin position="326"/>
        <end position="342"/>
    </location>
</feature>
<evidence type="ECO:0000313" key="4">
    <source>
        <dbReference type="Proteomes" id="UP000469325"/>
    </source>
</evidence>
<organism evidence="3 4">
    <name type="scientific">Olsenella porci</name>
    <dbReference type="NCBI Taxonomy" id="2652279"/>
    <lineage>
        <taxon>Bacteria</taxon>
        <taxon>Bacillati</taxon>
        <taxon>Actinomycetota</taxon>
        <taxon>Coriobacteriia</taxon>
        <taxon>Coriobacteriales</taxon>
        <taxon>Atopobiaceae</taxon>
        <taxon>Olsenella</taxon>
    </lineage>
</organism>
<dbReference type="AlphaFoldDB" id="A0A6N7XRE6"/>
<feature type="transmembrane region" description="Helical" evidence="2">
    <location>
        <begin position="277"/>
        <end position="294"/>
    </location>
</feature>
<feature type="region of interest" description="Disordered" evidence="1">
    <location>
        <begin position="418"/>
        <end position="447"/>
    </location>
</feature>
<protein>
    <submittedName>
        <fullName evidence="3">Uncharacterized protein</fullName>
    </submittedName>
</protein>
<gene>
    <name evidence="3" type="ORF">FYJ68_05180</name>
</gene>
<keyword evidence="2" id="KW-0472">Membrane</keyword>
<keyword evidence="4" id="KW-1185">Reference proteome</keyword>
<keyword evidence="2" id="KW-1133">Transmembrane helix</keyword>
<keyword evidence="2" id="KW-0812">Transmembrane</keyword>
<feature type="transmembrane region" description="Helical" evidence="2">
    <location>
        <begin position="348"/>
        <end position="366"/>
    </location>
</feature>
<feature type="transmembrane region" description="Helical" evidence="2">
    <location>
        <begin position="42"/>
        <end position="60"/>
    </location>
</feature>
<feature type="compositionally biased region" description="Polar residues" evidence="1">
    <location>
        <begin position="418"/>
        <end position="438"/>
    </location>
</feature>
<feature type="transmembrane region" description="Helical" evidence="2">
    <location>
        <begin position="522"/>
        <end position="541"/>
    </location>
</feature>
<reference evidence="3 4" key="1">
    <citation type="submission" date="2019-08" db="EMBL/GenBank/DDBJ databases">
        <title>In-depth cultivation of the pig gut microbiome towards novel bacterial diversity and tailored functional studies.</title>
        <authorList>
            <person name="Wylensek D."/>
            <person name="Hitch T.C.A."/>
            <person name="Clavel T."/>
        </authorList>
    </citation>
    <scope>NUCLEOTIDE SEQUENCE [LARGE SCALE GENOMIC DNA]</scope>
    <source>
        <strain evidence="3 4">CA-Schmier-601-WT-1</strain>
    </source>
</reference>
<sequence>MDIGWLSLLQATGVLVLYSACVVLLPYLAAGRVLRRFSLSQQFLMAFTAGNCAIINIGYVLELLHISNRITLIALTAAVVLSIRTYVYEIDWKRWLGTAFDGLIRLAHGTLQLRMVLHDMRDALGRALGSLGRWAWGQVRHNLIDWAFILAYVASCYYVFGHMVMHCLGYMASDVPVHLAWINQLFENNLFSGGIYPMGYHVVIYYLSAVFGIPAYLILRLFYFVQDFYIFLMPFVVARCLCKSRFAYAGPIICMVLTGAFELAFDQRYFASLPEEFGMLFVYPCLYYAVRFFYWRHEEVQGGRLAPTLRQAHGPRGWVLGWRESQWCLAFFALAFGTLLAVHFYDAIAAGLMCLAVVVGFMGRFVRKGYFLSVVRTVALSLSLALYPMLICFALGTPLQNSLRWGLDVINNDASTQTQESMKVQEDSTSVASASSRGGTDGARADSGSVASVAAGRAPEAEEPSPTTLQGLEGKVRKLYAALRSGITVTFAEDPGQLADALLASLGVLILLGIAHQCIHDYQYGATLVASSLGVIFLLLLRQANSLGLPRLMDEVRTTYFLVYSFLLAIPLCVDAVVGILAFDRRGTLRSGLCLAFSCLMIAAQIQTGYTKVDKSDELQRLTQIMPNGNIIVASDILKSEKPFHWTIVSANIETEMYRYRGWHYEIGDLLKKIDAGESSYFAIPTDDVYFFVEKRANYYYSQLDGQYAKVSKEAAGEPLPDISGQSAYRFRNRVIVMSKLYYWARRMQQLYPYDMTVCYETDDFICFRLHQNTYRLDDLGIDYLDYLGELS</sequence>
<evidence type="ECO:0000256" key="2">
    <source>
        <dbReference type="SAM" id="Phobius"/>
    </source>
</evidence>
<proteinExistence type="predicted"/>
<comment type="caution">
    <text evidence="3">The sequence shown here is derived from an EMBL/GenBank/DDBJ whole genome shotgun (WGS) entry which is preliminary data.</text>
</comment>
<dbReference type="EMBL" id="VUNC01000003">
    <property type="protein sequence ID" value="MST72499.1"/>
    <property type="molecule type" value="Genomic_DNA"/>
</dbReference>
<dbReference type="Proteomes" id="UP000469325">
    <property type="component" value="Unassembled WGS sequence"/>
</dbReference>
<feature type="transmembrane region" description="Helical" evidence="2">
    <location>
        <begin position="378"/>
        <end position="399"/>
    </location>
</feature>
<feature type="transmembrane region" description="Helical" evidence="2">
    <location>
        <begin position="246"/>
        <end position="265"/>
    </location>
</feature>
<evidence type="ECO:0000313" key="3">
    <source>
        <dbReference type="EMBL" id="MST72499.1"/>
    </source>
</evidence>
<feature type="transmembrane region" description="Helical" evidence="2">
    <location>
        <begin position="143"/>
        <end position="160"/>
    </location>
</feature>
<evidence type="ECO:0000256" key="1">
    <source>
        <dbReference type="SAM" id="MobiDB-lite"/>
    </source>
</evidence>
<feature type="transmembrane region" description="Helical" evidence="2">
    <location>
        <begin position="561"/>
        <end position="583"/>
    </location>
</feature>
<feature type="transmembrane region" description="Helical" evidence="2">
    <location>
        <begin position="6"/>
        <end position="30"/>
    </location>
</feature>
<feature type="transmembrane region" description="Helical" evidence="2">
    <location>
        <begin position="203"/>
        <end position="225"/>
    </location>
</feature>
<name>A0A6N7XRE6_9ACTN</name>
<dbReference type="RefSeq" id="WP_154434677.1">
    <property type="nucleotide sequence ID" value="NZ_VUNC01000003.1"/>
</dbReference>